<proteinExistence type="predicted"/>
<comment type="caution">
    <text evidence="1">The sequence shown here is derived from an EMBL/GenBank/DDBJ whole genome shotgun (WGS) entry which is preliminary data.</text>
</comment>
<dbReference type="EMBL" id="SPQQ01000021">
    <property type="protein sequence ID" value="TGE35020.1"/>
    <property type="molecule type" value="Genomic_DNA"/>
</dbReference>
<protein>
    <submittedName>
        <fullName evidence="1">Uncharacterized protein</fullName>
    </submittedName>
</protein>
<evidence type="ECO:0000313" key="2">
    <source>
        <dbReference type="Proteomes" id="UP000298460"/>
    </source>
</evidence>
<organism evidence="1 2">
    <name type="scientific">Desulfosporosinus fructosivorans</name>
    <dbReference type="NCBI Taxonomy" id="2018669"/>
    <lineage>
        <taxon>Bacteria</taxon>
        <taxon>Bacillati</taxon>
        <taxon>Bacillota</taxon>
        <taxon>Clostridia</taxon>
        <taxon>Eubacteriales</taxon>
        <taxon>Desulfitobacteriaceae</taxon>
        <taxon>Desulfosporosinus</taxon>
    </lineage>
</organism>
<name>A0A4Z0QX67_9FIRM</name>
<gene>
    <name evidence="1" type="ORF">E4K67_27295</name>
</gene>
<dbReference type="RefSeq" id="WP_135552577.1">
    <property type="nucleotide sequence ID" value="NZ_SPQQ01000021.1"/>
</dbReference>
<sequence length="130" mass="15071">MSDISQTEYIETLEQKTKIIASYFRADVKRAEETNDYSNVKQRIPLILDMISVYDDLGTGDRYYSSTCSEFIEMLAQIQKGLGMNDEYRNTLTALNQYQKGVELQDTNYDLNRSIHPDTNVDQTLNPTMY</sequence>
<accession>A0A4Z0QX67</accession>
<evidence type="ECO:0000313" key="1">
    <source>
        <dbReference type="EMBL" id="TGE35020.1"/>
    </source>
</evidence>
<dbReference type="AlphaFoldDB" id="A0A4Z0QX67"/>
<reference evidence="1 2" key="1">
    <citation type="submission" date="2019-03" db="EMBL/GenBank/DDBJ databases">
        <title>Draft Genome Sequence of Desulfosporosinus fructosivorans Strain 63.6F, Isolated from Marine Sediment in the Baltic Sea.</title>
        <authorList>
            <person name="Hausmann B."/>
            <person name="Vandieken V."/>
            <person name="Pjevac P."/>
            <person name="Schreck K."/>
            <person name="Herbold C.W."/>
            <person name="Loy A."/>
        </authorList>
    </citation>
    <scope>NUCLEOTIDE SEQUENCE [LARGE SCALE GENOMIC DNA]</scope>
    <source>
        <strain evidence="1 2">63.6F</strain>
    </source>
</reference>
<keyword evidence="2" id="KW-1185">Reference proteome</keyword>
<dbReference type="Proteomes" id="UP000298460">
    <property type="component" value="Unassembled WGS sequence"/>
</dbReference>